<dbReference type="RefSeq" id="WP_263608214.1">
    <property type="nucleotide sequence ID" value="NZ_JAOVQM010000002.1"/>
</dbReference>
<evidence type="ECO:0000313" key="1">
    <source>
        <dbReference type="EMBL" id="MCV2232052.1"/>
    </source>
</evidence>
<organism evidence="1 2">
    <name type="scientific">Paracholeplasma manati</name>
    <dbReference type="NCBI Taxonomy" id="591373"/>
    <lineage>
        <taxon>Bacteria</taxon>
        <taxon>Bacillati</taxon>
        <taxon>Mycoplasmatota</taxon>
        <taxon>Mollicutes</taxon>
        <taxon>Acholeplasmatales</taxon>
        <taxon>Acholeplasmataceae</taxon>
        <taxon>Paracholeplasma</taxon>
    </lineage>
</organism>
<reference evidence="1" key="1">
    <citation type="submission" date="2022-09" db="EMBL/GenBank/DDBJ databases">
        <title>Novel Mycoplasma species identified in domestic and wild animals.</title>
        <authorList>
            <person name="Volokhov D.V."/>
            <person name="Furtak V.A."/>
            <person name="Zagorodnyaya T.A."/>
        </authorList>
    </citation>
    <scope>NUCLEOTIDE SEQUENCE</scope>
    <source>
        <strain evidence="1">Oakley</strain>
    </source>
</reference>
<dbReference type="EMBL" id="JAOVQM010000002">
    <property type="protein sequence ID" value="MCV2232052.1"/>
    <property type="molecule type" value="Genomic_DNA"/>
</dbReference>
<protein>
    <submittedName>
        <fullName evidence="1">Uncharacterized protein</fullName>
    </submittedName>
</protein>
<name>A0ABT2Y6E7_9MOLU</name>
<comment type="caution">
    <text evidence="1">The sequence shown here is derived from an EMBL/GenBank/DDBJ whole genome shotgun (WGS) entry which is preliminary data.</text>
</comment>
<keyword evidence="2" id="KW-1185">Reference proteome</keyword>
<evidence type="ECO:0000313" key="2">
    <source>
        <dbReference type="Proteomes" id="UP001177160"/>
    </source>
</evidence>
<accession>A0ABT2Y6E7</accession>
<proteinExistence type="predicted"/>
<gene>
    <name evidence="1" type="ORF">N7548_04335</name>
</gene>
<sequence length="363" mass="43055">MVVQDTLDKIESMVLNGDQNQVHFKIKSCIQVLRQGEGIIESFLKQEKVMDKSDVLLHIFGLLQNLFVSIDALYDLTKLTMSNKYSVNVNQNKNLRELKYIRNDIVGHPTHRTYSTGGVGFSLFSVPETSMSVITYETHFFKQKQHETFKHHIQTSELIEDYHLESRNIIQEISTHLQKQTFKPELSILTKQFFDGIQLESFDRHLLDKITESFQMNRDISKESHNRLLWRIELLNVLEKWRETDHEKQAFIQYMKEEQAYKIYEMSSDLEGIEPQYVKIIHPELLVSFFRFIKDDEHREKYVKYLKTYDHPYHQADIDELLGDAKNNLRVSKLLTWLERQTSEHRVFLIGSALEKYKNMSSN</sequence>
<dbReference type="Proteomes" id="UP001177160">
    <property type="component" value="Unassembled WGS sequence"/>
</dbReference>